<dbReference type="EMBL" id="BKCJ010000362">
    <property type="protein sequence ID" value="GEU32497.1"/>
    <property type="molecule type" value="Genomic_DNA"/>
</dbReference>
<evidence type="ECO:0000256" key="1">
    <source>
        <dbReference type="PROSITE-ProRule" id="PRU00047"/>
    </source>
</evidence>
<dbReference type="Pfam" id="PF07727">
    <property type="entry name" value="RVT_2"/>
    <property type="match status" value="1"/>
</dbReference>
<keyword evidence="1" id="KW-0862">Zinc</keyword>
<dbReference type="InterPro" id="IPR057670">
    <property type="entry name" value="SH3_retrovirus"/>
</dbReference>
<keyword evidence="1" id="KW-0863">Zinc-finger</keyword>
<feature type="domain" description="CCHC-type" evidence="3">
    <location>
        <begin position="192"/>
        <end position="206"/>
    </location>
</feature>
<dbReference type="SUPFAM" id="SSF53098">
    <property type="entry name" value="Ribonuclease H-like"/>
    <property type="match status" value="1"/>
</dbReference>
<dbReference type="SUPFAM" id="SSF57756">
    <property type="entry name" value="Retrovirus zinc finger-like domains"/>
    <property type="match status" value="1"/>
</dbReference>
<protein>
    <submittedName>
        <fullName evidence="5">Uncharacterized protein</fullName>
    </submittedName>
</protein>
<dbReference type="Gene3D" id="4.10.60.10">
    <property type="entry name" value="Zinc finger, CCHC-type"/>
    <property type="match status" value="1"/>
</dbReference>
<organism evidence="5">
    <name type="scientific">Tanacetum cinerariifolium</name>
    <name type="common">Dalmatian daisy</name>
    <name type="synonym">Chrysanthemum cinerariifolium</name>
    <dbReference type="NCBI Taxonomy" id="118510"/>
    <lineage>
        <taxon>Eukaryota</taxon>
        <taxon>Viridiplantae</taxon>
        <taxon>Streptophyta</taxon>
        <taxon>Embryophyta</taxon>
        <taxon>Tracheophyta</taxon>
        <taxon>Spermatophyta</taxon>
        <taxon>Magnoliopsida</taxon>
        <taxon>eudicotyledons</taxon>
        <taxon>Gunneridae</taxon>
        <taxon>Pentapetalae</taxon>
        <taxon>asterids</taxon>
        <taxon>campanulids</taxon>
        <taxon>Asterales</taxon>
        <taxon>Asteraceae</taxon>
        <taxon>Asteroideae</taxon>
        <taxon>Anthemideae</taxon>
        <taxon>Anthemidinae</taxon>
        <taxon>Tanacetum</taxon>
    </lineage>
</organism>
<dbReference type="InterPro" id="IPR036397">
    <property type="entry name" value="RNaseH_sf"/>
</dbReference>
<feature type="region of interest" description="Disordered" evidence="2">
    <location>
        <begin position="711"/>
        <end position="732"/>
    </location>
</feature>
<evidence type="ECO:0000256" key="2">
    <source>
        <dbReference type="SAM" id="MobiDB-lite"/>
    </source>
</evidence>
<dbReference type="InterPro" id="IPR012337">
    <property type="entry name" value="RNaseH-like_sf"/>
</dbReference>
<accession>A0A6L2J7F3</accession>
<evidence type="ECO:0000259" key="3">
    <source>
        <dbReference type="PROSITE" id="PS50158"/>
    </source>
</evidence>
<evidence type="ECO:0000313" key="5">
    <source>
        <dbReference type="EMBL" id="GEU32497.1"/>
    </source>
</evidence>
<sequence length="1631" mass="183322">MDHSNHTFAKIPILDTGKFEQWKFRIQQYLQNEYYALWEVIEFGDSYKAPLEETGKGPASESSAKKNGRTVAITMEDMQERRNDVKAKNNFVTFGGNEATKKTKKNQLKLQYGNFKAKGSETLEQTFNRYGKGEVHTASVPTTSIQVSTASTDVAAASLSHDTICAFWKKTGKKITIQGSDVSGFDKSKVECFNCYKIGHFARECRAPKSQDRGKRESYKQVPKEEEHAPKALMAIDGIGWDWSYMASEEENHALVADVEVPTEFALMAKSSSGLDNVVKKEKESLDNKLTGFGNALKDLDNLLGSQKSDKNKEGLGYSAVPPPPAQIYSPLKKDLSWTGLPEFVDDTVDNGETWPKDNYTHKSMTPTAVLLKPDTTPIVVSRPNMNVAQPKMTSFAKTAHSNVERAIHKITLMIKDIRTVVALDGKITGKGIIKTGKLEFENVYFVKELKFIWTFFLRTKDETSSILRNFITEIENLKDLKVKIIRCDNEGEFKNQEMNEFCTKKGIKREFSNARTPKQNKVAERRNRTLIEAARTMLADAKLPVTFWAEAVNTACYVQNRVLVNKSKNKTPYELFNSRISAIGFLRLFGCHVMILNTLDHLGKFDAKGDEGYFVGYSLSSKAFRVFNKRTKKVEENLHVDFLENKLIKKGAGPNWLFDIDTLTNSMNYVPVVVAGTSSTNISAHMETSNDTIRNSDAQDAFQKEQDCNADIPESSGISNPTATSKVPSDDQVEPVVSLTVKSKIHTVTSSVPTVCLDISPESSSGSRLISKGVSSQKEAPSLGNSLTLSNRFEDTFGDTTNAVTLNEVEADLSNMETSIPVSPTPTFRIHKDHPRSQIIGPVDTPEEPKKIFDALKDPSWVEAMQEELLQFKIQNVWVLVDCPKGVRPIGTKWVLKNKKDEKGIVIRNKARLVAQGYTQEKGIDYEEVFAPVAKIEAIRIFLAYASFMGFIVYQMDVKSAFLYGTIDEEVYVMQPPRFQDPEFLERVYKVEKAMYGLHQAPRAWYGTLSKEFEALMHDKFQMSVMGELTFFPGLQVLQKKDGIFLSQDKYVVDILKKFGYSDVRSANTPMDKENPWGKDGPGKDVELHLYRSMIGSLMYLTTSRPDIMFDVCACARYQVTPKECHLHAVKRIFRYLKGHPKLGLWYPKESPFDLVAYSDSDYGGATQDRKSTTGGCQFLGRRFISWQCKKQTIVATSTTEAEYVAAASGYGQVLWIQNQMLDYGIKTTDQETKIIATVDGKPRTISESSLRRHLKLNDEEWISLLPDAELFENISLMGYNILPSQRRLTKRAIRIAQSKSLSPDADEPASLSRDDKHEEAFLTVSSLDAGQYRENIAKTSAMPHESSPRVPSLDADEGNIGEELEAYKSTEKGSNDTEEMVNVLSSMEAVNILSSGGAAFSTASVSPADVLPTAGVPTVSGSFPTVSAIFTTAGVVTPYTRRSRGLDRSNEVIAKHLSEYEQAKADLSVGEKIELISELVKYQDHLAAILKYQAQQSKPSSKKEQRDFYMSVLRSHAGWKTKHFRGMTLKQIKEKFIPAEDFSHFKIKTFTRTTIKGSKGVSEEELKGMMQLVHLEEVYIKALQQFDRDDLHQLWILVKKTFSIKQCTRDKQKELCVELKRLFKPDSED</sequence>
<dbReference type="SMART" id="SM00343">
    <property type="entry name" value="ZnF_C2HC"/>
    <property type="match status" value="1"/>
</dbReference>
<dbReference type="PANTHER" id="PTHR11439">
    <property type="entry name" value="GAG-POL-RELATED RETROTRANSPOSON"/>
    <property type="match status" value="1"/>
</dbReference>
<comment type="caution">
    <text evidence="5">The sequence shown here is derived from an EMBL/GenBank/DDBJ whole genome shotgun (WGS) entry which is preliminary data.</text>
</comment>
<dbReference type="InterPro" id="IPR001584">
    <property type="entry name" value="Integrase_cat-core"/>
</dbReference>
<keyword evidence="1" id="KW-0479">Metal-binding</keyword>
<feature type="domain" description="Integrase catalytic" evidence="4">
    <location>
        <begin position="412"/>
        <end position="581"/>
    </location>
</feature>
<feature type="region of interest" description="Disordered" evidence="2">
    <location>
        <begin position="767"/>
        <end position="788"/>
    </location>
</feature>
<feature type="compositionally biased region" description="Polar residues" evidence="2">
    <location>
        <begin position="717"/>
        <end position="728"/>
    </location>
</feature>
<name>A0A6L2J7F3_TANCI</name>
<dbReference type="GO" id="GO:0003676">
    <property type="term" value="F:nucleic acid binding"/>
    <property type="evidence" value="ECO:0007669"/>
    <property type="project" value="InterPro"/>
</dbReference>
<dbReference type="SUPFAM" id="SSF56672">
    <property type="entry name" value="DNA/RNA polymerases"/>
    <property type="match status" value="1"/>
</dbReference>
<dbReference type="PROSITE" id="PS50994">
    <property type="entry name" value="INTEGRASE"/>
    <property type="match status" value="1"/>
</dbReference>
<dbReference type="InterPro" id="IPR036875">
    <property type="entry name" value="Znf_CCHC_sf"/>
</dbReference>
<dbReference type="PANTHER" id="PTHR11439:SF495">
    <property type="entry name" value="REVERSE TRANSCRIPTASE, RNA-DEPENDENT DNA POLYMERASE-RELATED"/>
    <property type="match status" value="1"/>
</dbReference>
<dbReference type="GO" id="GO:0015074">
    <property type="term" value="P:DNA integration"/>
    <property type="evidence" value="ECO:0007669"/>
    <property type="project" value="InterPro"/>
</dbReference>
<dbReference type="InterPro" id="IPR001878">
    <property type="entry name" value="Znf_CCHC"/>
</dbReference>
<dbReference type="InterPro" id="IPR013103">
    <property type="entry name" value="RVT_2"/>
</dbReference>
<gene>
    <name evidence="5" type="ORF">Tci_004475</name>
</gene>
<reference evidence="5" key="1">
    <citation type="journal article" date="2019" name="Sci. Rep.">
        <title>Draft genome of Tanacetum cinerariifolium, the natural source of mosquito coil.</title>
        <authorList>
            <person name="Yamashiro T."/>
            <person name="Shiraishi A."/>
            <person name="Satake H."/>
            <person name="Nakayama K."/>
        </authorList>
    </citation>
    <scope>NUCLEOTIDE SEQUENCE</scope>
</reference>
<dbReference type="Pfam" id="PF25597">
    <property type="entry name" value="SH3_retrovirus"/>
    <property type="match status" value="1"/>
</dbReference>
<dbReference type="CDD" id="cd09272">
    <property type="entry name" value="RNase_HI_RT_Ty1"/>
    <property type="match status" value="1"/>
</dbReference>
<dbReference type="GO" id="GO:0008270">
    <property type="term" value="F:zinc ion binding"/>
    <property type="evidence" value="ECO:0007669"/>
    <property type="project" value="UniProtKB-KW"/>
</dbReference>
<proteinExistence type="predicted"/>
<dbReference type="PROSITE" id="PS50158">
    <property type="entry name" value="ZF_CCHC"/>
    <property type="match status" value="1"/>
</dbReference>
<dbReference type="Gene3D" id="3.30.420.10">
    <property type="entry name" value="Ribonuclease H-like superfamily/Ribonuclease H"/>
    <property type="match status" value="1"/>
</dbReference>
<dbReference type="InterPro" id="IPR043502">
    <property type="entry name" value="DNA/RNA_pol_sf"/>
</dbReference>
<evidence type="ECO:0000259" key="4">
    <source>
        <dbReference type="PROSITE" id="PS50994"/>
    </source>
</evidence>